<dbReference type="AlphaFoldDB" id="A0A939S8S4"/>
<dbReference type="Proteomes" id="UP000664702">
    <property type="component" value="Chromosome"/>
</dbReference>
<reference evidence="3 4" key="2">
    <citation type="journal article" date="2022" name="Int. J. Syst. Evol. Microbiol.">
        <title>Strains of Bradyrhizobium barranii sp. nov. associated with legumes native to Canada are symbionts of soybeans and belong to different subspecies (subsp. barranii subsp. nov. and subsp. apii subsp. nov.) and symbiovars (sv. glycinearum and sv. septentrionale).</title>
        <authorList>
            <person name="Bromfield E.S.P."/>
            <person name="Cloutier S."/>
            <person name="Wasai-Hara S."/>
            <person name="Minamisawa K."/>
        </authorList>
    </citation>
    <scope>NUCLEOTIDE SEQUENCE [LARGE SCALE GENOMIC DNA]</scope>
    <source>
        <strain evidence="3 4">144S4</strain>
    </source>
</reference>
<accession>A0A939S8S4</accession>
<evidence type="ECO:0000313" key="4">
    <source>
        <dbReference type="Proteomes" id="UP000664702"/>
    </source>
</evidence>
<dbReference type="EMBL" id="JAGEMI010000001">
    <property type="protein sequence ID" value="MBO1867746.1"/>
    <property type="molecule type" value="Genomic_DNA"/>
</dbReference>
<dbReference type="Pfam" id="PF10741">
    <property type="entry name" value="T2SSM_b"/>
    <property type="match status" value="1"/>
</dbReference>
<proteinExistence type="predicted"/>
<evidence type="ECO:0000256" key="1">
    <source>
        <dbReference type="SAM" id="Phobius"/>
    </source>
</evidence>
<reference evidence="2" key="1">
    <citation type="submission" date="2021-03" db="EMBL/GenBank/DDBJ databases">
        <title>Whole Genome Sequence of Bradyrhizobium sp. Strain 144S4.</title>
        <authorList>
            <person name="Bromfield E.S.P."/>
            <person name="Cloutier S."/>
        </authorList>
    </citation>
    <scope>NUCLEOTIDE SEQUENCE [LARGE SCALE GENOMIC DNA]</scope>
    <source>
        <strain evidence="2">144S4</strain>
    </source>
</reference>
<evidence type="ECO:0000313" key="3">
    <source>
        <dbReference type="EMBL" id="UEM11282.1"/>
    </source>
</evidence>
<dbReference type="RefSeq" id="WP_028180910.1">
    <property type="nucleotide sequence ID" value="NZ_CP086136.1"/>
</dbReference>
<sequence length="186" mass="19628">MGSALFRVAFRSSPAAAASGYAIVVLAFLWVIASAITDLLARYDQLQEAGELLPQFEGGAVRPDRRGGPNLTAPGGLAFIEGKTVTIAGAALVQRVVGAVTKAGGDVLSTEVELQGNHSKAGFISVVTSCEIEQPALQQLLYDLEAGLPFLFVEQLLVEAFLTDTTTPPGKLRVSLTVSGQWQERK</sequence>
<keyword evidence="1" id="KW-0812">Transmembrane</keyword>
<organism evidence="2">
    <name type="scientific">Bradyrhizobium barranii subsp. barranii</name>
    <dbReference type="NCBI Taxonomy" id="2823807"/>
    <lineage>
        <taxon>Bacteria</taxon>
        <taxon>Pseudomonadati</taxon>
        <taxon>Pseudomonadota</taxon>
        <taxon>Alphaproteobacteria</taxon>
        <taxon>Hyphomicrobiales</taxon>
        <taxon>Nitrobacteraceae</taxon>
        <taxon>Bradyrhizobium</taxon>
        <taxon>Bradyrhizobium barranii</taxon>
    </lineage>
</organism>
<keyword evidence="1" id="KW-0472">Membrane</keyword>
<name>A0A939S8S4_9BRAD</name>
<dbReference type="NCBIfam" id="NF040576">
    <property type="entry name" value="T2SS_GspM_XpsM"/>
    <property type="match status" value="1"/>
</dbReference>
<feature type="transmembrane region" description="Helical" evidence="1">
    <location>
        <begin position="20"/>
        <end position="41"/>
    </location>
</feature>
<dbReference type="KEGG" id="bban:J4G43_043080"/>
<keyword evidence="1" id="KW-1133">Transmembrane helix</keyword>
<dbReference type="EMBL" id="CP086136">
    <property type="protein sequence ID" value="UEM11282.1"/>
    <property type="molecule type" value="Genomic_DNA"/>
</dbReference>
<dbReference type="InterPro" id="IPR034756">
    <property type="entry name" value="T2SSM_b"/>
</dbReference>
<protein>
    <submittedName>
        <fullName evidence="2">Type II secretion system protein M</fullName>
    </submittedName>
</protein>
<gene>
    <name evidence="3" type="ORF">J4G43_043080</name>
    <name evidence="2" type="ORF">J4G43_44885</name>
</gene>
<evidence type="ECO:0000313" key="2">
    <source>
        <dbReference type="EMBL" id="MBO1867746.1"/>
    </source>
</evidence>